<evidence type="ECO:0000256" key="12">
    <source>
        <dbReference type="ARBA" id="ARBA00022595"/>
    </source>
</evidence>
<feature type="region of interest" description="MPER; binding to GalCer" evidence="32">
    <location>
        <begin position="670"/>
        <end position="691"/>
    </location>
</feature>
<evidence type="ECO:0000256" key="26">
    <source>
        <dbReference type="ARBA" id="ARBA00023139"/>
    </source>
</evidence>
<comment type="PTM">
    <text evidence="32">Highly glycosylated by host. The high number of glycan on the protein is reffered to as 'glycan shield' because it contributes to hide protein sequence from adaptive immune system.</text>
</comment>
<evidence type="ECO:0000256" key="16">
    <source>
        <dbReference type="ARBA" id="ARBA00022729"/>
    </source>
</evidence>
<reference evidence="37" key="1">
    <citation type="journal article" date="2002" name="AIDS Res. Hum. Retroviruses">
        <title>Evaluation of HIV type 1 group O isolates: identification of five phylogenetic clusters.</title>
        <authorList>
            <person name="Yamaguchi J."/>
            <person name="Vallari A.S."/>
            <person name="Swanson P."/>
            <person name="Bodelle P."/>
            <person name="Kaptue L."/>
            <person name="Ngansop C."/>
            <person name="Zekeng L."/>
            <person name="Gurtler L.G."/>
            <person name="Devare S.G."/>
            <person name="Brennan C.A."/>
        </authorList>
    </citation>
    <scope>NUCLEOTIDE SEQUENCE</scope>
</reference>
<evidence type="ECO:0000256" key="8">
    <source>
        <dbReference type="ARBA" id="ARBA00022510"/>
    </source>
</evidence>
<keyword evidence="20 32" id="KW-0261">Viral envelope protein</keyword>
<evidence type="ECO:0000256" key="30">
    <source>
        <dbReference type="ARBA" id="ARBA00023288"/>
    </source>
</evidence>
<keyword evidence="27 32" id="KW-1015">Disulfide bond</keyword>
<comment type="domain">
    <text evidence="32">The CD4-binding region is targeted by the antibody b12.</text>
</comment>
<keyword evidence="8 32" id="KW-1170">Fusion of virus membrane with host endosomal membrane</keyword>
<comment type="subcellular location">
    <molecule>Transmembrane protein gp41</molecule>
    <subcellularLocation>
        <location evidence="32">Virion membrane</location>
        <topology evidence="32">Single-pass type I membrane protein</topology>
    </subcellularLocation>
    <subcellularLocation>
        <location evidence="32">Host cell membrane</location>
        <topology evidence="32">Single-pass type I membrane protein</topology>
    </subcellularLocation>
    <subcellularLocation>
        <location evidence="32">Host endosome membrane</location>
        <topology evidence="32">Single-pass type I membrane protein</topology>
    </subcellularLocation>
    <text evidence="32">It is probably concentrated at the site of budding and incorporated into the virions possibly by contacts between the cytoplasmic tail of Env and the N-terminus of Gag.</text>
</comment>
<feature type="domain" description="Human immunodeficiency virus 1 envelope glycoprotein Gp120" evidence="35">
    <location>
        <begin position="35"/>
        <end position="142"/>
    </location>
</feature>
<dbReference type="SUPFAM" id="SSF58069">
    <property type="entry name" value="Virus ectodomain"/>
    <property type="match status" value="1"/>
</dbReference>
<comment type="similarity">
    <text evidence="32">Belongs to the HIV-1 env protein family.</text>
</comment>
<keyword evidence="29 32" id="KW-0899">Viral immunoevasion</keyword>
<comment type="subcellular location">
    <subcellularLocation>
        <location evidence="3">Host cell membrane</location>
        <topology evidence="3">Peripheral membrane protein</topology>
    </subcellularLocation>
    <subcellularLocation>
        <location evidence="1">Host cell membrane</location>
        <topology evidence="1">Single-pass type I membrane protein</topology>
    </subcellularLocation>
    <subcellularLocation>
        <location evidence="2">Host endosome membrane</location>
        <topology evidence="2">Peripheral membrane protein</topology>
    </subcellularLocation>
    <subcellularLocation>
        <location evidence="5">Host endosome membrane</location>
        <topology evidence="5">Single-pass type I membrane protein</topology>
    </subcellularLocation>
    <subcellularLocation>
        <location evidence="6">Virion membrane</location>
        <topology evidence="6">Peripheral membrane protein</topology>
    </subcellularLocation>
    <subcellularLocation>
        <location evidence="4">Virion membrane</location>
        <topology evidence="4">Single-pass type I membrane protein</topology>
    </subcellularLocation>
</comment>
<feature type="topological domain" description="Cytoplasmic" evidence="32">
    <location>
        <begin position="714"/>
        <end position="871"/>
    </location>
</feature>
<feature type="site" description="Cleavage; by host furin" evidence="32">
    <location>
        <begin position="521"/>
        <end position="522"/>
    </location>
</feature>
<dbReference type="GO" id="GO:0052031">
    <property type="term" value="P:symbiont-mediated perturbation of host defense response"/>
    <property type="evidence" value="ECO:0007669"/>
    <property type="project" value="UniProtKB-UniRule"/>
</dbReference>
<evidence type="ECO:0000256" key="23">
    <source>
        <dbReference type="ARBA" id="ARBA00023046"/>
    </source>
</evidence>
<feature type="disulfide bond" evidence="32">
    <location>
        <begin position="608"/>
        <end position="614"/>
    </location>
</feature>
<comment type="PTM">
    <text evidence="32">Specific enzymatic cleavages in vivo yield mature proteins. Envelope glycoproteins are synthesized as a inactive precursor that is heavily N-glycosylated and processed likely by host cell furin in the Golgi to yield the mature SU and TM proteins. The cleavage site between SU and TM requires the minimal sequence [KR]-X-[KR]-R. About 2 of the 9 disulfide bonds of gp41 are reduced by P4HB/PDI, following binding to CD4 receptor.</text>
</comment>
<feature type="chain" id="PRO_5023463481" description="Transmembrane protein gp41" evidence="32">
    <location>
        <begin position="522"/>
        <end position="871"/>
    </location>
</feature>
<evidence type="ECO:0000256" key="18">
    <source>
        <dbReference type="ARBA" id="ARBA00022844"/>
    </source>
</evidence>
<feature type="disulfide bond" evidence="32">
    <location>
        <begin position="217"/>
        <end position="246"/>
    </location>
</feature>
<comment type="miscellaneous">
    <text evidence="32">HIV-1 lineages are divided in three main groups, M (for Major), O (for Outlier), and N (for New, or Non-M, Non-O). The vast majority of strains found worldwide belong to the group M. Group O seems to be endemic to and largely confined to Cameroon and neighboring countries in West Central Africa, where these viruses represent a small minority of HIV-1 strains. The group N is represented by a limited number of isolates from Cameroonian persons. The group M is further subdivided in 9 clades or subtypes (A to D, F to H, J and K).</text>
</comment>
<dbReference type="InterPro" id="IPR000328">
    <property type="entry name" value="GP41-like"/>
</dbReference>
<comment type="subcellular location">
    <molecule>Surface protein gp120</molecule>
    <subcellularLocation>
        <location evidence="32">Virion membrane</location>
        <topology evidence="32">Peripheral membrane protein</topology>
    </subcellularLocation>
    <subcellularLocation>
        <location evidence="32">Host cell membrane</location>
        <topology evidence="32">Peripheral membrane protein</topology>
    </subcellularLocation>
    <subcellularLocation>
        <location evidence="32">Host endosome membrane</location>
        <topology evidence="32">Single-pass type I membrane protein</topology>
    </subcellularLocation>
    <text evidence="32">The surface protein is not anchored to the viral envelope, but associates with the extravirion surface through its binding to TM. It is probably concentrated at the site of budding and incorporated into the virions possibly by contacts between the cytoplasmic tail of Env and the N-terminus of Gag.</text>
</comment>
<evidence type="ECO:0000256" key="14">
    <source>
        <dbReference type="ARBA" id="ARBA00022692"/>
    </source>
</evidence>
<keyword evidence="31 32" id="KW-1160">Virus entry into host cell</keyword>
<keyword evidence="11 32" id="KW-0945">Host-virus interaction</keyword>
<feature type="disulfide bond" evidence="32">
    <location>
        <begin position="54"/>
        <end position="74"/>
    </location>
</feature>
<comment type="function">
    <text evidence="32">Surface protein gp120: Attaches the virus to the host lymphoid cell by binding to the primary receptor CD4. This interaction induces a structural rearrangement creating a high affinity binding site for a chemokine coreceptor like CXCR4 and/or CCR5. Acts as a ligand for CD209/DC-SIGN and CLEC4M/DC-SIGNR, which are respectively found on dendritic cells (DCs), and on endothelial cells of liver sinusoids and lymph node sinuses. These interactions allow capture of viral particles at mucosal surfaces by these cells and subsequent transmission to permissive cells. HIV subverts the migration properties of dendritic cells to gain access to CD4+ T-cells in lymph nodes. Virus transmission to permissive T-cells occurs either in trans (without DCs infection, through viral capture and transmission), or in cis (following DCs productive infection, through the usual CD4-gp120 interaction), thereby inducing a robust infection. In trans infection, bound virions remain infectious over days and it is proposed that they are not degraded, but protected in non-lysosomal acidic organelles within the DCs close to the cell membrane thus contributing to the viral infectious potential during DCs' migration from the periphery to the lymphoid tissues. On arrival at lymphoid tissues, intact virions recycle back to DCs' cell surface allowing virus transmission to CD4+ T-cells.</text>
</comment>
<dbReference type="GO" id="GO:1903908">
    <property type="term" value="P:positive regulation of plasma membrane raft polarization"/>
    <property type="evidence" value="ECO:0007669"/>
    <property type="project" value="UniProtKB-UniRule"/>
</dbReference>
<dbReference type="GO" id="GO:0016020">
    <property type="term" value="C:membrane"/>
    <property type="evidence" value="ECO:0007669"/>
    <property type="project" value="UniProtKB-UniRule"/>
</dbReference>
<feature type="short sequence motif" description="YXXL motif; contains endocytosis signal" evidence="32">
    <location>
        <begin position="720"/>
        <end position="723"/>
    </location>
</feature>
<evidence type="ECO:0000259" key="36">
    <source>
        <dbReference type="Pfam" id="PF00517"/>
    </source>
</evidence>
<dbReference type="GO" id="GO:0019062">
    <property type="term" value="P:virion attachment to host cell"/>
    <property type="evidence" value="ECO:0007669"/>
    <property type="project" value="UniProtKB-UniRule"/>
</dbReference>
<comment type="caution">
    <text evidence="32">Lacks conserved residue(s) required for the propagation of feature annotation.</text>
</comment>
<comment type="subunit">
    <text evidence="32">The mature envelope protein (Env) consists of a homotrimer of non-covalently associated gp120-gp41 heterodimers. The resulting complex protrudes from the virus surface as a spike. There seems to be as few as 10 spikes on the average virion. Surface protein gp120 interacts with host CD4, CCR5 and CXCR4. Gp120 also interacts with the C-type lectins CD209/DC-SIGN and CLEC4M/DC-SIGNR (collectively referred to as DC-SIGN(R)). Gp120 and gp41 interact with GalCer. Gp120 interacts with host ITGA4/ITGB7 complex; on CD4+ T-cells, this interaction results in rapid activation of integrin ITGAL/LFA-1, which facilitates efficient cell-to-cell spreading of HIV-1. Gp120 interacts with cell-associated heparan sulfate; this interaction increases virus infectivity on permissive cells and may be involved in infection of CD4- cells.</text>
</comment>
<dbReference type="GO" id="GO:0039654">
    <property type="term" value="P:fusion of virus membrane with host endosome membrane"/>
    <property type="evidence" value="ECO:0007669"/>
    <property type="project" value="UniProtKB-UniRule"/>
</dbReference>
<accession>Q8Q7I7</accession>
<dbReference type="Pfam" id="PF00517">
    <property type="entry name" value="GP41"/>
    <property type="match status" value="1"/>
</dbReference>
<comment type="domain">
    <text evidence="32">The membrane proximal external region (MPER) present in gp41 is a tryptophan-rich region recognized by the antibodies 2F5, Z13, and 4E10. MPER seems to play a role in fusion.</text>
</comment>
<evidence type="ECO:0000256" key="25">
    <source>
        <dbReference type="ARBA" id="ARBA00023136"/>
    </source>
</evidence>
<evidence type="ECO:0000256" key="15">
    <source>
        <dbReference type="ARBA" id="ARBA00022703"/>
    </source>
</evidence>
<evidence type="ECO:0000256" key="9">
    <source>
        <dbReference type="ARBA" id="ARBA00022511"/>
    </source>
</evidence>
<name>Q8Q7I7_HV1</name>
<proteinExistence type="inferred from homology"/>
<feature type="region of interest" description="Fusion peptide" evidence="32">
    <location>
        <begin position="522"/>
        <end position="542"/>
    </location>
</feature>
<evidence type="ECO:0000256" key="10">
    <source>
        <dbReference type="ARBA" id="ARBA00022570"/>
    </source>
</evidence>
<keyword evidence="19 32" id="KW-1043">Host membrane</keyword>
<feature type="short sequence motif" description="Di-leucine internalization motif" evidence="32">
    <location>
        <begin position="870"/>
        <end position="871"/>
    </location>
</feature>
<keyword evidence="12 32" id="KW-1162">Viral penetration into host cytoplasm</keyword>
<dbReference type="GO" id="GO:0019082">
    <property type="term" value="P:viral protein processing"/>
    <property type="evidence" value="ECO:0007669"/>
    <property type="project" value="UniProtKB-UniRule"/>
</dbReference>
<dbReference type="GO" id="GO:0019031">
    <property type="term" value="C:viral envelope"/>
    <property type="evidence" value="ECO:0007669"/>
    <property type="project" value="UniProtKB-KW"/>
</dbReference>
<dbReference type="HAMAP" id="MF_04083">
    <property type="entry name" value="HIV_ENV"/>
    <property type="match status" value="1"/>
</dbReference>
<evidence type="ECO:0000256" key="28">
    <source>
        <dbReference type="ARBA" id="ARBA00023180"/>
    </source>
</evidence>
<dbReference type="GO" id="GO:0044175">
    <property type="term" value="C:host cell endosome membrane"/>
    <property type="evidence" value="ECO:0007669"/>
    <property type="project" value="UniProtKB-SubCell"/>
</dbReference>
<keyword evidence="23 32" id="KW-1039">Host endosome</keyword>
<comment type="domain">
    <text evidence="32">The YXXL motif is involved in determining the exact site of viral release at the surface of infected mononuclear cells and promotes endocytosis. YXXL and di-leucine endocytosis motifs interact directly or indirectly with the clathrin adapter complexes, opperate independently, and their activities are not additive.</text>
</comment>
<feature type="transmembrane region" description="Helical" evidence="33">
    <location>
        <begin position="686"/>
        <end position="713"/>
    </location>
</feature>
<evidence type="ECO:0000256" key="27">
    <source>
        <dbReference type="ARBA" id="ARBA00023157"/>
    </source>
</evidence>
<comment type="domain">
    <text evidence="32">Some of the most genetically diverse regions of the viral genome are present in Env. They are called variable regions 1 through 5 (V1 through V5). Coreceptor usage of gp120 is determined mainly by the primary structure of the third variable region (V3) in the outer domain of gp120. The sequence of V3 determines which coreceptor, CCR5 and/or CXCR4 (corresponding to R5/macrophage, X4/T cell and R5X4/T cell and macrophage tropism), is used to trigger the fusion potential of the Env complex, and hence which cells the virus can infect. Binding to CCR5 involves a region adjacent in addition to V3.</text>
</comment>
<evidence type="ECO:0000256" key="31">
    <source>
        <dbReference type="ARBA" id="ARBA00023296"/>
    </source>
</evidence>
<dbReference type="GO" id="GO:0019064">
    <property type="term" value="P:fusion of virus membrane with host plasma membrane"/>
    <property type="evidence" value="ECO:0007669"/>
    <property type="project" value="UniProtKB-UniRule"/>
</dbReference>
<evidence type="ECO:0000256" key="17">
    <source>
        <dbReference type="ARBA" id="ARBA00022804"/>
    </source>
</evidence>
<comment type="domain">
    <text evidence="32 33">The 17 amino acids long immunosuppressive region is present in many retroviral envelope proteins. Synthetic peptides derived from this relatively conserved sequence inhibit immune function in vitro and in vivo.</text>
</comment>
<evidence type="ECO:0000256" key="1">
    <source>
        <dbReference type="ARBA" id="ARBA00004402"/>
    </source>
</evidence>
<keyword evidence="30 32" id="KW-0449">Lipoprotein</keyword>
<dbReference type="GO" id="GO:0005198">
    <property type="term" value="F:structural molecule activity"/>
    <property type="evidence" value="ECO:0007669"/>
    <property type="project" value="UniProtKB-UniRule"/>
</dbReference>
<dbReference type="EMBL" id="AF383234">
    <property type="protein sequence ID" value="AAL98856.1"/>
    <property type="molecule type" value="Genomic_DNA"/>
</dbReference>
<dbReference type="Pfam" id="PF00516">
    <property type="entry name" value="GP120"/>
    <property type="match status" value="2"/>
</dbReference>
<comment type="PTM">
    <text evidence="32">Palmitoylation of the transmembrane protein and of Env polyprotein (prior to its proteolytic cleavage) is essential for their association with host cell membrane lipid rafts. Palmitoylation is therefore required for envelope trafficking to classical lipid rafts, but not for viral replication.</text>
</comment>
<evidence type="ECO:0000256" key="13">
    <source>
        <dbReference type="ARBA" id="ARBA00022685"/>
    </source>
</evidence>
<comment type="function">
    <text evidence="32">Transmembrane protein gp41: Acts as a class I viral fusion protein. Under the current model, the protein has at least 3 conformational states: pre-fusion native state, pre-hairpin intermediate state, and post-fusion hairpin state. During fusion of viral and target intracellular membranes, the coiled coil regions (heptad repeats) assume a trimer-of-hairpins structure, positioning the fusion peptide in close proximity to the C-terminal region of the ectodomain. The formation of this structure appears to drive apposition and subsequent fusion of viral and target cell membranes. Complete fusion occurs in host cell endosomes and is dynamin-dependent, however some lipid transfer might occur at the plasma membrane. The virus undergoes clathrin-dependent internalization long before endosomal fusion, thus minimizing the surface exposure of conserved viral epitopes during fusion and reducing the efficacy of inhibitors targeting these epitopes. Membranes fusion leads to delivery of the nucleocapsid into the cytoplasm.</text>
</comment>
<keyword evidence="10 32" id="KW-1165">Clathrin-mediated endocytosis of virus by host</keyword>
<feature type="coiled-coil region" evidence="32">
    <location>
        <begin position="641"/>
        <end position="675"/>
    </location>
</feature>
<comment type="function">
    <text evidence="32">Envelope glycoprotein gp160: Oligomerizes in the host endoplasmic reticulum into predominantly trimers. In a second time, gp160 transits in the host Golgi, where glycosylation is completed. The precursor is then proteolytically cleaved in the trans-Golgi and thereby activated by cellular furin or furin-like proteases to produce gp120 and gp41.</text>
</comment>
<dbReference type="GO" id="GO:0020002">
    <property type="term" value="C:host cell plasma membrane"/>
    <property type="evidence" value="ECO:0007669"/>
    <property type="project" value="UniProtKB-SubCell"/>
</dbReference>
<feature type="region of interest" description="Immunosuppression" evidence="32">
    <location>
        <begin position="584"/>
        <end position="602"/>
    </location>
</feature>
<dbReference type="Gene3D" id="1.20.5.490">
    <property type="entry name" value="Single helix bin"/>
    <property type="match status" value="1"/>
</dbReference>
<evidence type="ECO:0000256" key="19">
    <source>
        <dbReference type="ARBA" id="ARBA00022870"/>
    </source>
</evidence>
<keyword evidence="25 32" id="KW-0472">Membrane</keyword>
<dbReference type="GO" id="GO:1903911">
    <property type="term" value="P:positive regulation of receptor clustering"/>
    <property type="evidence" value="ECO:0007669"/>
    <property type="project" value="UniProtKB-UniRule"/>
</dbReference>
<feature type="disulfide bond" evidence="32">
    <location>
        <begin position="227"/>
        <end position="238"/>
    </location>
</feature>
<gene>
    <name evidence="32 37" type="primary">env</name>
</gene>
<evidence type="ECO:0000256" key="11">
    <source>
        <dbReference type="ARBA" id="ARBA00022581"/>
    </source>
</evidence>
<evidence type="ECO:0000259" key="35">
    <source>
        <dbReference type="Pfam" id="PF00516"/>
    </source>
</evidence>
<dbReference type="InterPro" id="IPR037527">
    <property type="entry name" value="Gp160"/>
</dbReference>
<feature type="disulfide bond" evidence="32">
    <location>
        <begin position="295"/>
        <end position="330"/>
    </location>
</feature>
<evidence type="ECO:0000256" key="29">
    <source>
        <dbReference type="ARBA" id="ARBA00023280"/>
    </source>
</evidence>
<keyword evidence="21 32" id="KW-1164">Virus endocytosis by host</keyword>
<evidence type="ECO:0000256" key="6">
    <source>
        <dbReference type="ARBA" id="ARBA00004650"/>
    </source>
</evidence>
<evidence type="ECO:0000256" key="3">
    <source>
        <dbReference type="ARBA" id="ARBA00004505"/>
    </source>
</evidence>
<evidence type="ECO:0000256" key="33">
    <source>
        <dbReference type="RuleBase" id="RU363095"/>
    </source>
</evidence>
<feature type="domain" description="Retroviral envelope protein GP41-like" evidence="36">
    <location>
        <begin position="540"/>
        <end position="726"/>
    </location>
</feature>
<evidence type="ECO:0000256" key="2">
    <source>
        <dbReference type="ARBA" id="ARBA00004433"/>
    </source>
</evidence>
<keyword evidence="24 32" id="KW-0175">Coiled coil</keyword>
<keyword evidence="26 32" id="KW-0564">Palmitate</keyword>
<keyword evidence="9 32" id="KW-1032">Host cell membrane</keyword>
<keyword evidence="22 32" id="KW-1133">Transmembrane helix</keyword>
<evidence type="ECO:0000313" key="37">
    <source>
        <dbReference type="EMBL" id="AAL98856.1"/>
    </source>
</evidence>
<evidence type="ECO:0000256" key="20">
    <source>
        <dbReference type="ARBA" id="ARBA00022879"/>
    </source>
</evidence>
<feature type="chain" id="PRO_5023463482" description="Envelope glycoprotein gp160" evidence="32">
    <location>
        <begin position="33"/>
        <end position="871"/>
    </location>
</feature>
<keyword evidence="7 32" id="KW-1168">Fusion of virus membrane with host membrane</keyword>
<evidence type="ECO:0000256" key="34">
    <source>
        <dbReference type="SAM" id="MobiDB-lite"/>
    </source>
</evidence>
<dbReference type="GO" id="GO:0055036">
    <property type="term" value="C:virion membrane"/>
    <property type="evidence" value="ECO:0007669"/>
    <property type="project" value="UniProtKB-SubCell"/>
</dbReference>
<keyword evidence="28 32" id="KW-0325">Glycoprotein</keyword>
<evidence type="ECO:0000256" key="24">
    <source>
        <dbReference type="ARBA" id="ARBA00023054"/>
    </source>
</evidence>
<organismHost>
    <name type="scientific">Homo sapiens</name>
    <name type="common">Human</name>
    <dbReference type="NCBI Taxonomy" id="9606"/>
</organismHost>
<dbReference type="InterPro" id="IPR036377">
    <property type="entry name" value="Gp120_core_sf"/>
</dbReference>
<dbReference type="GO" id="GO:0075512">
    <property type="term" value="P:clathrin-dependent endocytosis of virus by host cell"/>
    <property type="evidence" value="ECO:0007669"/>
    <property type="project" value="UniProtKB-UniRule"/>
</dbReference>
<evidence type="ECO:0000256" key="21">
    <source>
        <dbReference type="ARBA" id="ARBA00022890"/>
    </source>
</evidence>
<dbReference type="InterPro" id="IPR000777">
    <property type="entry name" value="HIV1_Gp120"/>
</dbReference>
<organism evidence="37">
    <name type="scientific">Human immunodeficiency virus type 1</name>
    <name type="common">HIV-1</name>
    <dbReference type="NCBI Taxonomy" id="11676"/>
    <lineage>
        <taxon>Viruses</taxon>
        <taxon>Riboviria</taxon>
        <taxon>Pararnavirae</taxon>
        <taxon>Artverviricota</taxon>
        <taxon>Revtraviricetes</taxon>
        <taxon>Ortervirales</taxon>
        <taxon>Retroviridae</taxon>
        <taxon>Orthoretrovirinae</taxon>
        <taxon>Lentivirus</taxon>
        <taxon>Lentivirus humimdef1</taxon>
    </lineage>
</organism>
<evidence type="ECO:0000256" key="4">
    <source>
        <dbReference type="ARBA" id="ARBA00004563"/>
    </source>
</evidence>
<keyword evidence="13 32" id="KW-0165">Cleavage on pair of basic residues</keyword>
<dbReference type="Gene3D" id="1.10.287.210">
    <property type="match status" value="1"/>
</dbReference>
<protein>
    <recommendedName>
        <fullName evidence="32">Envelope glycoprotein gp160</fullName>
    </recommendedName>
    <alternativeName>
        <fullName evidence="32">Env polyprotein</fullName>
    </alternativeName>
    <component>
        <recommendedName>
            <fullName evidence="32">Surface protein gp120</fullName>
            <shortName evidence="32">SU</shortName>
        </recommendedName>
        <alternativeName>
            <fullName evidence="32">Glycoprotein 120</fullName>
            <shortName evidence="32">gp120</shortName>
        </alternativeName>
    </component>
    <component>
        <recommendedName>
            <fullName evidence="32">Transmembrane protein gp41</fullName>
            <shortName evidence="32">TM</shortName>
        </recommendedName>
        <alternativeName>
            <fullName evidence="32">Glycoprotein 41</fullName>
            <shortName evidence="32">gp41</shortName>
        </alternativeName>
    </component>
</protein>
<evidence type="ECO:0000256" key="5">
    <source>
        <dbReference type="ARBA" id="ARBA00004578"/>
    </source>
</evidence>
<dbReference type="Gene3D" id="2.170.40.20">
    <property type="entry name" value="Human immunodeficiency virus 1, Gp160, envelope glycoprotein"/>
    <property type="match status" value="2"/>
</dbReference>
<feature type="region of interest" description="V3" evidence="32">
    <location>
        <begin position="295"/>
        <end position="329"/>
    </location>
</feature>
<feature type="region of interest" description="Disordered" evidence="34">
    <location>
        <begin position="729"/>
        <end position="750"/>
    </location>
</feature>
<comment type="miscellaneous">
    <text evidence="32">Inhibitors targeting HIV-1 viral envelope proteins are used as antiretroviral drugs. Attachment of virions to the cell surface via non-specific interactions and CD4 binding can be blocked by inhibitors that include cyanovirin-N, cyclotriazadisulfonamide analogs, PRO 2000, TNX 355 and PRO 542. In addition, BMS 806 can block CD4-induced conformational changes. Env interactions with the coreceptor molecules can be targeted by CCR5 antagonists including SCH-D, maraviroc (UK 427857) and aplaviroc (GW 873140), and the CXCR4 antagonist AMD 070. Fusion of viral and cellular membranes can be inhibited by peptides such as enfuvirtide and tifuvirtide (T 1249). Resistance to inhibitors associated with mutations in Env are observed. Most of the time, single mutations confer only a modest reduction in drug susceptibility. Combination of several mutations is usually required to develop a high-level drug resistance.</text>
</comment>
<evidence type="ECO:0000256" key="32">
    <source>
        <dbReference type="HAMAP-Rule" id="MF_04083"/>
    </source>
</evidence>
<dbReference type="SUPFAM" id="SSF56502">
    <property type="entry name" value="gp120 core"/>
    <property type="match status" value="1"/>
</dbReference>
<keyword evidence="14 32" id="KW-0812">Transmembrane</keyword>
<sequence length="871" mass="97510">MTVTMKVMERRNKKLWTLYLAMALITPCLSHKQLFATVYAGVPVWEDAAPVLFCASDANLTSTEQHNIWAAHACVPTDPSPYEYPLDNVTDYFNVWKNYMVEQMQEDIISLWEQSLKPCVQMTFLCVQMNCTNLNDTVNGTSSSESDMQRCEFNVTTVVKDKKEKKQALFYRSDLMELKDKDNSTNTTMYTLINCNSTTVTQACPKVSFQPIPIHYCAPAGFAIFKCNSTEFNGTGTCENITVVTCTHGIKPTVSTQLILNGTLSKGKIRMMSTNISDSGKNIIVTLNSTINMTCSRPALEVQSMGVGPMAVYSAHLRESGTNGSRIAYCEYNTSDWEKALRQTAERYLELVNNTGSISMTFNKSNDGGDPETTHLHFNCHGEFFYCNTSNLFNYTFSCNGTTCNDSQSTTNDTQIPCKLRQVVRSWIKGQSGFYAPPIKGNLTCTSNITGMILQMDAPWNSTRNNSENQTATFRPTGGEMKDIWRTELFNYKVVRVKPFSVAPTSIARPVVGTSTHREKRAIGLGMLFLGVLSAAGSTMGAAATALTVQTHTLIKGIAQQQDNLLRAIQAQQQLLRLSVWGIRQLRARLLALETLIQNQQLLNLWGCKGKLVCYTSVKWNESWTGNESIWEELTWQEWDRQIRNISSTIYEEIQKAQVQQEVNERKVLELDEWASLWSWLDITKWLWYIKIAIIIAGALIGLRVIMIVLNLVKNIRQGYQPLSLQIPNHHQGEAGTPGRTGEGGGEEGRPKWTTLPPGFLQLLYTDLRTIVLWSYHLLSNLASGIQKVISYLGLGLWILGQKITSACRICAAVTQYWLQELQNSATSLLDTVAVAVANWTDGIISGIQAIGRGIRNIPTRIRQGLERSLL</sequence>
<dbReference type="CDD" id="cd09909">
    <property type="entry name" value="HIV-1-like_HR1-HR2"/>
    <property type="match status" value="1"/>
</dbReference>
<keyword evidence="15 32" id="KW-0053">Apoptosis</keyword>
<keyword evidence="16 32" id="KW-0732">Signal</keyword>
<keyword evidence="17 32" id="KW-1161">Viral attachment to host cell</keyword>
<evidence type="ECO:0000256" key="22">
    <source>
        <dbReference type="ARBA" id="ARBA00022989"/>
    </source>
</evidence>
<evidence type="ECO:0000256" key="7">
    <source>
        <dbReference type="ARBA" id="ARBA00022506"/>
    </source>
</evidence>
<feature type="domain" description="Human immunodeficiency virus 1 envelope glycoprotein Gp120" evidence="35">
    <location>
        <begin position="145"/>
        <end position="521"/>
    </location>
</feature>
<keyword evidence="18 32" id="KW-0946">Virion</keyword>